<comment type="pathway">
    <text evidence="1 7 8">Metabolic intermediate biosynthesis; chorismate biosynthesis; chorismate from D-erythrose 4-phosphate and phosphoenolpyruvate: step 7/7.</text>
</comment>
<comment type="caution">
    <text evidence="7">Lacks conserved residue(s) required for the propagation of feature annotation.</text>
</comment>
<dbReference type="GO" id="GO:0010181">
    <property type="term" value="F:FMN binding"/>
    <property type="evidence" value="ECO:0007669"/>
    <property type="project" value="TreeGrafter"/>
</dbReference>
<gene>
    <name evidence="7 9" type="primary">aroC</name>
    <name evidence="9" type="ORF">NARC_10048</name>
</gene>
<dbReference type="PIRSF" id="PIRSF001456">
    <property type="entry name" value="Chorismate_synth"/>
    <property type="match status" value="1"/>
</dbReference>
<dbReference type="NCBIfam" id="TIGR00033">
    <property type="entry name" value="aroC"/>
    <property type="match status" value="1"/>
</dbReference>
<dbReference type="UniPathway" id="UPA00053">
    <property type="reaction ID" value="UER00090"/>
</dbReference>
<evidence type="ECO:0000256" key="2">
    <source>
        <dbReference type="ARBA" id="ARBA00008014"/>
    </source>
</evidence>
<dbReference type="PANTHER" id="PTHR21085">
    <property type="entry name" value="CHORISMATE SYNTHASE"/>
    <property type="match status" value="1"/>
</dbReference>
<accession>A0A557SYG9</accession>
<evidence type="ECO:0000313" key="10">
    <source>
        <dbReference type="Proteomes" id="UP000315289"/>
    </source>
</evidence>
<evidence type="ECO:0000256" key="3">
    <source>
        <dbReference type="ARBA" id="ARBA00013036"/>
    </source>
</evidence>
<dbReference type="NCBIfam" id="NF003793">
    <property type="entry name" value="PRK05382.1"/>
    <property type="match status" value="1"/>
</dbReference>
<evidence type="ECO:0000256" key="7">
    <source>
        <dbReference type="HAMAP-Rule" id="MF_00300"/>
    </source>
</evidence>
<feature type="binding site" evidence="7">
    <location>
        <position position="291"/>
    </location>
    <ligand>
        <name>FMN</name>
        <dbReference type="ChEBI" id="CHEBI:58210"/>
    </ligand>
</feature>
<evidence type="ECO:0000256" key="4">
    <source>
        <dbReference type="ARBA" id="ARBA00022605"/>
    </source>
</evidence>
<dbReference type="GO" id="GO:0008652">
    <property type="term" value="P:amino acid biosynthetic process"/>
    <property type="evidence" value="ECO:0007669"/>
    <property type="project" value="UniProtKB-KW"/>
</dbReference>
<reference evidence="9 10" key="1">
    <citation type="journal article" date="2019" name="Front. Microbiol.">
        <title>Ammonia Oxidation by the Arctic Terrestrial Thaumarchaeote Candidatus Nitrosocosmicus arcticus Is Stimulated by Increasing Temperatures.</title>
        <authorList>
            <person name="Alves R.J.E."/>
            <person name="Kerou M."/>
            <person name="Zappe A."/>
            <person name="Bittner R."/>
            <person name="Abby S.S."/>
            <person name="Schmidt H.A."/>
            <person name="Pfeifer K."/>
            <person name="Schleper C."/>
        </authorList>
    </citation>
    <scope>NUCLEOTIDE SEQUENCE [LARGE SCALE GENOMIC DNA]</scope>
    <source>
        <strain evidence="9 10">Kfb</strain>
    </source>
</reference>
<sequence length="369" mass="39652">MPSNTLGIHFTVSSFGESHGKCIGAIIDGCPAGLHLSEADVQPLLDLRKPGQSIITTQRKETDTVEILSGVFKGFTTGAPICMIIWNKDSDSRSYDEFQSKPRPGHADYTAYVKYGGFNDFRGSGRFSGRLTATIAMGGAVALKILKNYLNIEIISFTKSIGDITMDSEDISFDTLSKNRYLNDVRCPDPNTALRMKDSILSARREGDSLGGIIECLVRGVPVGLGEPIFESIESELSKGIFSIPAVKGLEFGSGFRGSSMKGSENNDSFVIDKSTGHIITETNKSGGILGGITDGMPLVFRVAFKPAASIARPQKTVNLKDMSESPLIVTGRHDPCVVPRAPPVVDSIAAIVVLDSCFKSNLIPRVIK</sequence>
<dbReference type="Proteomes" id="UP000315289">
    <property type="component" value="Unassembled WGS sequence"/>
</dbReference>
<dbReference type="PANTHER" id="PTHR21085:SF0">
    <property type="entry name" value="CHORISMATE SYNTHASE"/>
    <property type="match status" value="1"/>
</dbReference>
<comment type="function">
    <text evidence="7">Catalyzes the anti-1,4-elimination of the C-3 phosphate and the C-6 proR hydrogen from 5-enolpyruvylshikimate-3-phosphate (EPSP) to yield chorismate, which is the branch point compound that serves as the starting substrate for the three terminal pathways of aromatic amino acid biosynthesis. This reaction introduces a second double bond into the aromatic ring system.</text>
</comment>
<dbReference type="Gene3D" id="3.60.150.10">
    <property type="entry name" value="Chorismate synthase AroC"/>
    <property type="match status" value="1"/>
</dbReference>
<dbReference type="RefSeq" id="WP_144728244.1">
    <property type="nucleotide sequence ID" value="NZ_ML675578.1"/>
</dbReference>
<feature type="binding site" evidence="7">
    <location>
        <position position="48"/>
    </location>
    <ligand>
        <name>NADP(+)</name>
        <dbReference type="ChEBI" id="CHEBI:58349"/>
    </ligand>
</feature>
<dbReference type="EC" id="4.2.3.5" evidence="3 7"/>
<dbReference type="PROSITE" id="PS00787">
    <property type="entry name" value="CHORISMATE_SYNTHASE_1"/>
    <property type="match status" value="1"/>
</dbReference>
<protein>
    <recommendedName>
        <fullName evidence="3 7">Chorismate synthase</fullName>
        <shortName evidence="7">CS</shortName>
        <ecNumber evidence="3 7">4.2.3.5</ecNumber>
    </recommendedName>
    <alternativeName>
        <fullName evidence="7">5-enolpyruvylshikimate-3-phosphate phospholyase</fullName>
    </alternativeName>
</protein>
<dbReference type="HAMAP" id="MF_00300">
    <property type="entry name" value="Chorismate_synth"/>
    <property type="match status" value="1"/>
</dbReference>
<keyword evidence="7" id="KW-0288">FMN</keyword>
<comment type="cofactor">
    <cofactor evidence="7 8">
        <name>FMNH2</name>
        <dbReference type="ChEBI" id="CHEBI:57618"/>
    </cofactor>
    <text evidence="7 8">Reduced FMN (FMNH(2)).</text>
</comment>
<comment type="caution">
    <text evidence="9">The sequence shown here is derived from an EMBL/GenBank/DDBJ whole genome shotgun (WGS) entry which is preliminary data.</text>
</comment>
<dbReference type="Pfam" id="PF01264">
    <property type="entry name" value="Chorismate_synt"/>
    <property type="match status" value="1"/>
</dbReference>
<dbReference type="EMBL" id="VOAH01000001">
    <property type="protein sequence ID" value="TVP41642.1"/>
    <property type="molecule type" value="Genomic_DNA"/>
</dbReference>
<proteinExistence type="inferred from homology"/>
<evidence type="ECO:0000256" key="1">
    <source>
        <dbReference type="ARBA" id="ARBA00005044"/>
    </source>
</evidence>
<keyword evidence="10" id="KW-1185">Reference proteome</keyword>
<keyword evidence="5 7" id="KW-0057">Aromatic amino acid biosynthesis</keyword>
<dbReference type="InterPro" id="IPR035904">
    <property type="entry name" value="Chorismate_synth_AroC_sf"/>
</dbReference>
<evidence type="ECO:0000256" key="6">
    <source>
        <dbReference type="ARBA" id="ARBA00023239"/>
    </source>
</evidence>
<evidence type="ECO:0000256" key="5">
    <source>
        <dbReference type="ARBA" id="ARBA00023141"/>
    </source>
</evidence>
<evidence type="ECO:0000313" key="9">
    <source>
        <dbReference type="EMBL" id="TVP41642.1"/>
    </source>
</evidence>
<keyword evidence="4 7" id="KW-0028">Amino-acid biosynthesis</keyword>
<dbReference type="InterPro" id="IPR000453">
    <property type="entry name" value="Chorismate_synth"/>
</dbReference>
<feature type="binding site" evidence="7">
    <location>
        <begin position="126"/>
        <end position="128"/>
    </location>
    <ligand>
        <name>FMN</name>
        <dbReference type="ChEBI" id="CHEBI:58210"/>
    </ligand>
</feature>
<dbReference type="GO" id="GO:0004107">
    <property type="term" value="F:chorismate synthase activity"/>
    <property type="evidence" value="ECO:0007669"/>
    <property type="project" value="UniProtKB-UniRule"/>
</dbReference>
<dbReference type="CDD" id="cd07304">
    <property type="entry name" value="Chorismate_synthase"/>
    <property type="match status" value="1"/>
</dbReference>
<dbReference type="GO" id="GO:0009423">
    <property type="term" value="P:chorismate biosynthetic process"/>
    <property type="evidence" value="ECO:0007669"/>
    <property type="project" value="UniProtKB-UniRule"/>
</dbReference>
<organism evidence="9 10">
    <name type="scientific">Candidatus Nitrosocosmicus arcticus</name>
    <dbReference type="NCBI Taxonomy" id="2035267"/>
    <lineage>
        <taxon>Archaea</taxon>
        <taxon>Nitrososphaerota</taxon>
        <taxon>Nitrososphaeria</taxon>
        <taxon>Nitrososphaerales</taxon>
        <taxon>Nitrososphaeraceae</taxon>
        <taxon>Candidatus Nitrosocosmicus</taxon>
    </lineage>
</organism>
<comment type="catalytic activity">
    <reaction evidence="7 8">
        <text>5-O-(1-carboxyvinyl)-3-phosphoshikimate = chorismate + phosphate</text>
        <dbReference type="Rhea" id="RHEA:21020"/>
        <dbReference type="ChEBI" id="CHEBI:29748"/>
        <dbReference type="ChEBI" id="CHEBI:43474"/>
        <dbReference type="ChEBI" id="CHEBI:57701"/>
        <dbReference type="EC" id="4.2.3.5"/>
    </reaction>
</comment>
<feature type="binding site" evidence="7">
    <location>
        <position position="333"/>
    </location>
    <ligand>
        <name>FMN</name>
        <dbReference type="ChEBI" id="CHEBI:58210"/>
    </ligand>
</feature>
<dbReference type="AlphaFoldDB" id="A0A557SYG9"/>
<keyword evidence="7" id="KW-0274">FAD</keyword>
<dbReference type="SUPFAM" id="SSF103263">
    <property type="entry name" value="Chorismate synthase, AroC"/>
    <property type="match status" value="1"/>
</dbReference>
<dbReference type="GO" id="GO:0009073">
    <property type="term" value="P:aromatic amino acid family biosynthetic process"/>
    <property type="evidence" value="ECO:0007669"/>
    <property type="project" value="UniProtKB-KW"/>
</dbReference>
<evidence type="ECO:0000256" key="8">
    <source>
        <dbReference type="RuleBase" id="RU000605"/>
    </source>
</evidence>
<keyword evidence="6 7" id="KW-0456">Lyase</keyword>
<comment type="similarity">
    <text evidence="2 7 8">Belongs to the chorismate synthase family.</text>
</comment>
<keyword evidence="7" id="KW-0285">Flavoprotein</keyword>
<keyword evidence="7" id="KW-0521">NADP</keyword>
<dbReference type="GO" id="GO:0005829">
    <property type="term" value="C:cytosol"/>
    <property type="evidence" value="ECO:0007669"/>
    <property type="project" value="TreeGrafter"/>
</dbReference>
<feature type="binding site" evidence="7">
    <location>
        <begin position="306"/>
        <end position="310"/>
    </location>
    <ligand>
        <name>FMN</name>
        <dbReference type="ChEBI" id="CHEBI:58210"/>
    </ligand>
</feature>
<dbReference type="InterPro" id="IPR020541">
    <property type="entry name" value="Chorismate_synthase_CS"/>
</dbReference>
<name>A0A557SYG9_9ARCH</name>
<dbReference type="OrthoDB" id="33049at2157"/>